<dbReference type="AlphaFoldDB" id="A0A090WX72"/>
<feature type="domain" description="Outer membrane protein beta-barrel" evidence="2">
    <location>
        <begin position="20"/>
        <end position="163"/>
    </location>
</feature>
<evidence type="ECO:0000256" key="1">
    <source>
        <dbReference type="SAM" id="SignalP"/>
    </source>
</evidence>
<feature type="signal peptide" evidence="1">
    <location>
        <begin position="1"/>
        <end position="20"/>
    </location>
</feature>
<dbReference type="EMBL" id="BBNU01000017">
    <property type="protein sequence ID" value="GAL81561.1"/>
    <property type="molecule type" value="Genomic_DNA"/>
</dbReference>
<dbReference type="Gene3D" id="2.40.160.20">
    <property type="match status" value="1"/>
</dbReference>
<dbReference type="Proteomes" id="UP000029643">
    <property type="component" value="Unassembled WGS sequence"/>
</dbReference>
<organism evidence="3 4">
    <name type="scientific">Algibacter lectus</name>
    <dbReference type="NCBI Taxonomy" id="221126"/>
    <lineage>
        <taxon>Bacteria</taxon>
        <taxon>Pseudomonadati</taxon>
        <taxon>Bacteroidota</taxon>
        <taxon>Flavobacteriia</taxon>
        <taxon>Flavobacteriales</taxon>
        <taxon>Flavobacteriaceae</taxon>
        <taxon>Algibacter</taxon>
    </lineage>
</organism>
<dbReference type="Pfam" id="PF13568">
    <property type="entry name" value="OMP_b-brl_2"/>
    <property type="match status" value="1"/>
</dbReference>
<keyword evidence="1" id="KW-0732">Signal</keyword>
<reference evidence="3 4" key="1">
    <citation type="journal article" date="2014" name="Genome Announc.">
        <title>Draft Genome Sequences of Marine Flavobacterium Algibacter lectus Strains SS8 and NR4.</title>
        <authorList>
            <person name="Takatani N."/>
            <person name="Nakanishi M."/>
            <person name="Meirelles P."/>
            <person name="Mino S."/>
            <person name="Suda W."/>
            <person name="Oshima K."/>
            <person name="Hattori M."/>
            <person name="Ohkuma M."/>
            <person name="Hosokawa M."/>
            <person name="Miyashita K."/>
            <person name="Thompson F.L."/>
            <person name="Niwa A."/>
            <person name="Sawabe T."/>
            <person name="Sawabe T."/>
        </authorList>
    </citation>
    <scope>NUCLEOTIDE SEQUENCE [LARGE SCALE GENOMIC DNA]</scope>
    <source>
        <strain evidence="4">JCM19274</strain>
    </source>
</reference>
<sequence length="187" mass="20426">MKKVLLVAAMAVFWVTQVTAQDVRFGAKLGLNFASITGDNTDGFDSVTSFNYGLVAEVPLSEKFSFQPEVLYSGQGFSLGSDESDTVQLDYLTVPLMGKYYLTKGLSLEAGPQVGFLVSAKQDDVNLKDSYKGLDLGVNFGLGYKLDNGLNFSARYNVGLSDVNDVDSFNDKYKNGVMQVSIGYFFF</sequence>
<dbReference type="STRING" id="221126.SAMN04489722_11410"/>
<dbReference type="InterPro" id="IPR025665">
    <property type="entry name" value="Beta-barrel_OMP_2"/>
</dbReference>
<proteinExistence type="predicted"/>
<accession>A0A090WX72</accession>
<gene>
    <name evidence="3" type="ORF">JCM19274_406</name>
</gene>
<comment type="caution">
    <text evidence="3">The sequence shown here is derived from an EMBL/GenBank/DDBJ whole genome shotgun (WGS) entry which is preliminary data.</text>
</comment>
<name>A0A090WX72_9FLAO</name>
<feature type="chain" id="PRO_5001866378" description="Outer membrane protein beta-barrel domain-containing protein" evidence="1">
    <location>
        <begin position="21"/>
        <end position="187"/>
    </location>
</feature>
<evidence type="ECO:0000313" key="4">
    <source>
        <dbReference type="Proteomes" id="UP000029643"/>
    </source>
</evidence>
<evidence type="ECO:0000313" key="3">
    <source>
        <dbReference type="EMBL" id="GAL81561.1"/>
    </source>
</evidence>
<dbReference type="InterPro" id="IPR011250">
    <property type="entry name" value="OMP/PagP_B-barrel"/>
</dbReference>
<protein>
    <recommendedName>
        <fullName evidence="2">Outer membrane protein beta-barrel domain-containing protein</fullName>
    </recommendedName>
</protein>
<evidence type="ECO:0000259" key="2">
    <source>
        <dbReference type="Pfam" id="PF13568"/>
    </source>
</evidence>
<dbReference type="SUPFAM" id="SSF56925">
    <property type="entry name" value="OMPA-like"/>
    <property type="match status" value="1"/>
</dbReference>
<dbReference type="RefSeq" id="WP_042499921.1">
    <property type="nucleotide sequence ID" value="NZ_BBNU01000017.1"/>
</dbReference>